<accession>A0A1K0FR76</accession>
<dbReference type="RefSeq" id="WP_071803524.1">
    <property type="nucleotide sequence ID" value="NZ_MEIA01000057.1"/>
</dbReference>
<evidence type="ECO:0008006" key="3">
    <source>
        <dbReference type="Google" id="ProtNLM"/>
    </source>
</evidence>
<dbReference type="AlphaFoldDB" id="A0A1K0FR76"/>
<gene>
    <name evidence="1" type="ORF">BG844_04840</name>
</gene>
<name>A0A1K0FR76_9ACTN</name>
<evidence type="ECO:0000313" key="1">
    <source>
        <dbReference type="EMBL" id="OJF15343.1"/>
    </source>
</evidence>
<proteinExistence type="predicted"/>
<organism evidence="1 2">
    <name type="scientific">Couchioplanes caeruleus subsp. caeruleus</name>
    <dbReference type="NCBI Taxonomy" id="56427"/>
    <lineage>
        <taxon>Bacteria</taxon>
        <taxon>Bacillati</taxon>
        <taxon>Actinomycetota</taxon>
        <taxon>Actinomycetes</taxon>
        <taxon>Micromonosporales</taxon>
        <taxon>Micromonosporaceae</taxon>
        <taxon>Couchioplanes</taxon>
    </lineage>
</organism>
<protein>
    <recommendedName>
        <fullName evidence="3">HEAT repeat protein</fullName>
    </recommendedName>
</protein>
<dbReference type="EMBL" id="MEIA01000057">
    <property type="protein sequence ID" value="OJF15343.1"/>
    <property type="molecule type" value="Genomic_DNA"/>
</dbReference>
<sequence length="426" mass="43936">MLDVHGVNQAALTGRDPEARLAAVGALTVRCQESRSAPALLVPLLEPLVRDPRACDEAVLALRRCGRAAARYAGFLGEVAAASPELATRRRAVETLMLLGDPRWVDPVVREGEALLPHSLMPLPWPSEVRDAVRRRLAALTGSEGVLCEIVARWGTEAADVVPELLGALPHAPQAATRALLAVGHLGAPMVPGLRAAASRPGGLLAATALFRLTGDPAPALRALLTARPPVPPGVVALLGPLAMPLVPEFELLLTGEAADSPPQCAAQLLAAQVVIAATGDTTAALPTLHAVLTAGGHRAVLAAAVVADLAGSGMSGVGGWRGEMAVWKPELRELLDDPWAGVAAAGALWRLGAPAGELVPVVVRAIEEGRRPAAAVSLLHELGAAAEAARLAARDERLPVGGADDDIVINDELLRDRLLATAASR</sequence>
<dbReference type="Proteomes" id="UP000182486">
    <property type="component" value="Unassembled WGS sequence"/>
</dbReference>
<comment type="caution">
    <text evidence="1">The sequence shown here is derived from an EMBL/GenBank/DDBJ whole genome shotgun (WGS) entry which is preliminary data.</text>
</comment>
<keyword evidence="2" id="KW-1185">Reference proteome</keyword>
<reference evidence="1 2" key="1">
    <citation type="submission" date="2016-09" db="EMBL/GenBank/DDBJ databases">
        <title>Couchioplanes caeruleus draft genome sequence.</title>
        <authorList>
            <person name="Sheehan J."/>
            <person name="Caffrey P."/>
        </authorList>
    </citation>
    <scope>NUCLEOTIDE SEQUENCE [LARGE SCALE GENOMIC DNA]</scope>
    <source>
        <strain evidence="1 2">DSM 43634</strain>
    </source>
</reference>
<evidence type="ECO:0000313" key="2">
    <source>
        <dbReference type="Proteomes" id="UP000182486"/>
    </source>
</evidence>